<keyword evidence="5" id="KW-0560">Oxidoreductase</keyword>
<keyword evidence="3" id="KW-0479">Metal-binding</keyword>
<dbReference type="InterPro" id="IPR036291">
    <property type="entry name" value="NAD(P)-bd_dom_sf"/>
</dbReference>
<dbReference type="AlphaFoldDB" id="A0AAD6CL69"/>
<dbReference type="InterPro" id="IPR013149">
    <property type="entry name" value="ADH-like_C"/>
</dbReference>
<dbReference type="Pfam" id="PF00107">
    <property type="entry name" value="ADH_zinc_N"/>
    <property type="match status" value="1"/>
</dbReference>
<keyword evidence="8" id="KW-1185">Reference proteome</keyword>
<accession>A0AAD6CL69</accession>
<dbReference type="GO" id="GO:0016491">
    <property type="term" value="F:oxidoreductase activity"/>
    <property type="evidence" value="ECO:0007669"/>
    <property type="project" value="UniProtKB-KW"/>
</dbReference>
<feature type="domain" description="Enoyl reductase (ER)" evidence="6">
    <location>
        <begin position="11"/>
        <end position="348"/>
    </location>
</feature>
<evidence type="ECO:0000313" key="7">
    <source>
        <dbReference type="EMBL" id="KAJ5524655.1"/>
    </source>
</evidence>
<evidence type="ECO:0000259" key="6">
    <source>
        <dbReference type="SMART" id="SM00829"/>
    </source>
</evidence>
<dbReference type="InterPro" id="IPR013154">
    <property type="entry name" value="ADH-like_N"/>
</dbReference>
<keyword evidence="4" id="KW-0862">Zinc</keyword>
<evidence type="ECO:0000256" key="1">
    <source>
        <dbReference type="ARBA" id="ARBA00001947"/>
    </source>
</evidence>
<proteinExistence type="inferred from homology"/>
<dbReference type="SUPFAM" id="SSF50129">
    <property type="entry name" value="GroES-like"/>
    <property type="match status" value="1"/>
</dbReference>
<evidence type="ECO:0000256" key="4">
    <source>
        <dbReference type="ARBA" id="ARBA00022833"/>
    </source>
</evidence>
<evidence type="ECO:0000313" key="8">
    <source>
        <dbReference type="Proteomes" id="UP001220324"/>
    </source>
</evidence>
<reference evidence="7 8" key="1">
    <citation type="journal article" date="2023" name="IMA Fungus">
        <title>Comparative genomic study of the Penicillium genus elucidates a diverse pangenome and 15 lateral gene transfer events.</title>
        <authorList>
            <person name="Petersen C."/>
            <person name="Sorensen T."/>
            <person name="Nielsen M.R."/>
            <person name="Sondergaard T.E."/>
            <person name="Sorensen J.L."/>
            <person name="Fitzpatrick D.A."/>
            <person name="Frisvad J.C."/>
            <person name="Nielsen K.L."/>
        </authorList>
    </citation>
    <scope>NUCLEOTIDE SEQUENCE [LARGE SCALE GENOMIC DNA]</scope>
    <source>
        <strain evidence="7 8">IBT 35679</strain>
    </source>
</reference>
<dbReference type="Pfam" id="PF08240">
    <property type="entry name" value="ADH_N"/>
    <property type="match status" value="1"/>
</dbReference>
<evidence type="ECO:0000256" key="2">
    <source>
        <dbReference type="ARBA" id="ARBA00008072"/>
    </source>
</evidence>
<dbReference type="Gene3D" id="3.40.50.720">
    <property type="entry name" value="NAD(P)-binding Rossmann-like Domain"/>
    <property type="match status" value="1"/>
</dbReference>
<dbReference type="SUPFAM" id="SSF51735">
    <property type="entry name" value="NAD(P)-binding Rossmann-fold domains"/>
    <property type="match status" value="1"/>
</dbReference>
<protein>
    <recommendedName>
        <fullName evidence="6">Enoyl reductase (ER) domain-containing protein</fullName>
    </recommendedName>
</protein>
<dbReference type="InterPro" id="IPR020843">
    <property type="entry name" value="ER"/>
</dbReference>
<organism evidence="7 8">
    <name type="scientific">Penicillium frequentans</name>
    <dbReference type="NCBI Taxonomy" id="3151616"/>
    <lineage>
        <taxon>Eukaryota</taxon>
        <taxon>Fungi</taxon>
        <taxon>Dikarya</taxon>
        <taxon>Ascomycota</taxon>
        <taxon>Pezizomycotina</taxon>
        <taxon>Eurotiomycetes</taxon>
        <taxon>Eurotiomycetidae</taxon>
        <taxon>Eurotiales</taxon>
        <taxon>Aspergillaceae</taxon>
        <taxon>Penicillium</taxon>
    </lineage>
</organism>
<gene>
    <name evidence="7" type="ORF">N7494_011305</name>
</gene>
<comment type="caution">
    <text evidence="7">The sequence shown here is derived from an EMBL/GenBank/DDBJ whole genome shotgun (WGS) entry which is preliminary data.</text>
</comment>
<sequence length="350" mass="37097">MMKAALCKEPGKPIVIEQIPTPTPTGRHLLVRVEVATLCNSDIAITQSGGFGQSNYPLVIGHEAVCIVEELGPDASPYDFKPGDRIGSSLWRDMCLTCYEFTHIGPQFCPSAKMMGMNAPGYFCEYTLVDAACAVKVPEKENIQAAQLSPLFCAGITVWDGLSRAELKDGETVAIVGVGGLGEMGVKYAHAMGCKVLGLDINEAQLKGVLESGVVDGIVNTRTTAPSDVLGAIKELNGGRAVDAVVVTSGALKAYETAIGILRPEGRLVAIGAPLESVPVSMSMIATYALKIIGALVPGQIGCSKCVAFSHEKGIYPRINPREFQLEDINEMIALLKAGNVQDGRMAIRF</sequence>
<dbReference type="PANTHER" id="PTHR42940:SF8">
    <property type="entry name" value="VACUOLAR PROTEIN SORTING-ASSOCIATED PROTEIN 11"/>
    <property type="match status" value="1"/>
</dbReference>
<comment type="cofactor">
    <cofactor evidence="1">
        <name>Zn(2+)</name>
        <dbReference type="ChEBI" id="CHEBI:29105"/>
    </cofactor>
</comment>
<comment type="similarity">
    <text evidence="2">Belongs to the zinc-containing alcohol dehydrogenase family.</text>
</comment>
<dbReference type="InterPro" id="IPR011032">
    <property type="entry name" value="GroES-like_sf"/>
</dbReference>
<evidence type="ECO:0000256" key="5">
    <source>
        <dbReference type="ARBA" id="ARBA00023002"/>
    </source>
</evidence>
<dbReference type="SMART" id="SM00829">
    <property type="entry name" value="PKS_ER"/>
    <property type="match status" value="1"/>
</dbReference>
<dbReference type="GO" id="GO:0046872">
    <property type="term" value="F:metal ion binding"/>
    <property type="evidence" value="ECO:0007669"/>
    <property type="project" value="UniProtKB-KW"/>
</dbReference>
<dbReference type="PANTHER" id="PTHR42940">
    <property type="entry name" value="ALCOHOL DEHYDROGENASE 1-RELATED"/>
    <property type="match status" value="1"/>
</dbReference>
<dbReference type="Proteomes" id="UP001220324">
    <property type="component" value="Unassembled WGS sequence"/>
</dbReference>
<evidence type="ECO:0000256" key="3">
    <source>
        <dbReference type="ARBA" id="ARBA00022723"/>
    </source>
</evidence>
<dbReference type="Gene3D" id="3.90.180.10">
    <property type="entry name" value="Medium-chain alcohol dehydrogenases, catalytic domain"/>
    <property type="match status" value="1"/>
</dbReference>
<name>A0AAD6CL69_9EURO</name>
<dbReference type="EMBL" id="JAQIZZ010000008">
    <property type="protein sequence ID" value="KAJ5524655.1"/>
    <property type="molecule type" value="Genomic_DNA"/>
</dbReference>